<evidence type="ECO:0000259" key="1">
    <source>
        <dbReference type="PROSITE" id="PS50222"/>
    </source>
</evidence>
<keyword evidence="3" id="KW-1185">Reference proteome</keyword>
<proteinExistence type="predicted"/>
<sequence length="110" mass="12149">MMYDEEQEGSVSREELADLLRALSPYMRSAHRDAHLERLYAFNNLHPNSRVAFDEIMDTEGLLKVANSSTSAVVAPVNRSTEISQPAARACHTLAAATRRSFSRSPTSAP</sequence>
<gene>
    <name evidence="2" type="ORF">SNAT2548_LOCUS142</name>
</gene>
<dbReference type="OrthoDB" id="191686at2759"/>
<organism evidence="2 3">
    <name type="scientific">Symbiodinium natans</name>
    <dbReference type="NCBI Taxonomy" id="878477"/>
    <lineage>
        <taxon>Eukaryota</taxon>
        <taxon>Sar</taxon>
        <taxon>Alveolata</taxon>
        <taxon>Dinophyceae</taxon>
        <taxon>Suessiales</taxon>
        <taxon>Symbiodiniaceae</taxon>
        <taxon>Symbiodinium</taxon>
    </lineage>
</organism>
<reference evidence="2" key="1">
    <citation type="submission" date="2021-02" db="EMBL/GenBank/DDBJ databases">
        <authorList>
            <person name="Dougan E. K."/>
            <person name="Rhodes N."/>
            <person name="Thang M."/>
            <person name="Chan C."/>
        </authorList>
    </citation>
    <scope>NUCLEOTIDE SEQUENCE</scope>
</reference>
<dbReference type="EMBL" id="CAJNDS010000002">
    <property type="protein sequence ID" value="CAE6911896.1"/>
    <property type="molecule type" value="Genomic_DNA"/>
</dbReference>
<feature type="domain" description="EF-hand" evidence="1">
    <location>
        <begin position="1"/>
        <end position="26"/>
    </location>
</feature>
<evidence type="ECO:0000313" key="3">
    <source>
        <dbReference type="Proteomes" id="UP000604046"/>
    </source>
</evidence>
<protein>
    <recommendedName>
        <fullName evidence="1">EF-hand domain-containing protein</fullName>
    </recommendedName>
</protein>
<dbReference type="GO" id="GO:0005509">
    <property type="term" value="F:calcium ion binding"/>
    <property type="evidence" value="ECO:0007669"/>
    <property type="project" value="InterPro"/>
</dbReference>
<comment type="caution">
    <text evidence="2">The sequence shown here is derived from an EMBL/GenBank/DDBJ whole genome shotgun (WGS) entry which is preliminary data.</text>
</comment>
<dbReference type="PROSITE" id="PS50222">
    <property type="entry name" value="EF_HAND_2"/>
    <property type="match status" value="1"/>
</dbReference>
<dbReference type="InterPro" id="IPR002048">
    <property type="entry name" value="EF_hand_dom"/>
</dbReference>
<dbReference type="AlphaFoldDB" id="A0A812FWA7"/>
<name>A0A812FWA7_9DINO</name>
<dbReference type="Proteomes" id="UP000604046">
    <property type="component" value="Unassembled WGS sequence"/>
</dbReference>
<accession>A0A812FWA7</accession>
<evidence type="ECO:0000313" key="2">
    <source>
        <dbReference type="EMBL" id="CAE6911896.1"/>
    </source>
</evidence>